<organism evidence="1 2">
    <name type="scientific">Ramlibacter tataouinensis</name>
    <dbReference type="NCBI Taxonomy" id="94132"/>
    <lineage>
        <taxon>Bacteria</taxon>
        <taxon>Pseudomonadati</taxon>
        <taxon>Pseudomonadota</taxon>
        <taxon>Betaproteobacteria</taxon>
        <taxon>Burkholderiales</taxon>
        <taxon>Comamonadaceae</taxon>
        <taxon>Ramlibacter</taxon>
    </lineage>
</organism>
<dbReference type="Proteomes" id="UP000070433">
    <property type="component" value="Chromosome"/>
</dbReference>
<accession>A0A127JUA0</accession>
<dbReference type="AlphaFoldDB" id="A0A127JUA0"/>
<reference evidence="1 2" key="1">
    <citation type="journal article" date="2014" name="Int. J. Syst. Evol. Microbiol.">
        <title>Ramlibacter solisilvae sp. nov., isolated from forest soil, and emended description of the genus Ramlibacter.</title>
        <authorList>
            <person name="Lee H.J."/>
            <person name="Lee S.H."/>
            <person name="Lee S.S."/>
            <person name="Lee J.S."/>
            <person name="Kim Y."/>
            <person name="Kim S.C."/>
            <person name="Jeon C.O."/>
        </authorList>
    </citation>
    <scope>NUCLEOTIDE SEQUENCE [LARGE SCALE GENOMIC DNA]</scope>
    <source>
        <strain evidence="1 2">5-10</strain>
    </source>
</reference>
<dbReference type="OrthoDB" id="8903813at2"/>
<sequence>MGPRLTAADVCAVTGYSRDELQALLRVMSPYAVDRPAPRVAREFTPRDLIVLGVTQLLEQRYGLRRTAVAEMGPLLHEVLAGPRLLNRQARLAVTAHPARIEYLEDGAPVAEGLVIALGPLFDKVDTYLNFGQSQLALQFGPTVVGRKYG</sequence>
<name>A0A127JUA0_9BURK</name>
<proteinExistence type="predicted"/>
<evidence type="ECO:0000313" key="2">
    <source>
        <dbReference type="Proteomes" id="UP000070433"/>
    </source>
</evidence>
<keyword evidence="2" id="KW-1185">Reference proteome</keyword>
<evidence type="ECO:0000313" key="1">
    <source>
        <dbReference type="EMBL" id="AMO23628.1"/>
    </source>
</evidence>
<dbReference type="RefSeq" id="WP_061500307.1">
    <property type="nucleotide sequence ID" value="NZ_CP010951.1"/>
</dbReference>
<protein>
    <recommendedName>
        <fullName evidence="3">HTH merR-type domain-containing protein</fullName>
    </recommendedName>
</protein>
<dbReference type="EMBL" id="CP010951">
    <property type="protein sequence ID" value="AMO23628.1"/>
    <property type="molecule type" value="Genomic_DNA"/>
</dbReference>
<evidence type="ECO:0008006" key="3">
    <source>
        <dbReference type="Google" id="ProtNLM"/>
    </source>
</evidence>
<gene>
    <name evidence="1" type="ORF">UC35_12935</name>
</gene>